<evidence type="ECO:0000313" key="3">
    <source>
        <dbReference type="EMBL" id="SDM95198.1"/>
    </source>
</evidence>
<dbReference type="EMBL" id="FNHL01000004">
    <property type="protein sequence ID" value="SDM95198.1"/>
    <property type="molecule type" value="Genomic_DNA"/>
</dbReference>
<evidence type="ECO:0000256" key="1">
    <source>
        <dbReference type="SAM" id="MobiDB-lite"/>
    </source>
</evidence>
<organism evidence="3 4">
    <name type="scientific">Halogranum gelatinilyticum</name>
    <dbReference type="NCBI Taxonomy" id="660521"/>
    <lineage>
        <taxon>Archaea</taxon>
        <taxon>Methanobacteriati</taxon>
        <taxon>Methanobacteriota</taxon>
        <taxon>Stenosarchaea group</taxon>
        <taxon>Halobacteria</taxon>
        <taxon>Halobacteriales</taxon>
        <taxon>Haloferacaceae</taxon>
    </lineage>
</organism>
<dbReference type="OrthoDB" id="303502at2157"/>
<dbReference type="InterPro" id="IPR058270">
    <property type="entry name" value="DUF7964"/>
</dbReference>
<gene>
    <name evidence="3" type="ORF">SAMN04487949_2960</name>
</gene>
<feature type="region of interest" description="Disordered" evidence="1">
    <location>
        <begin position="1"/>
        <end position="21"/>
    </location>
</feature>
<dbReference type="RefSeq" id="WP_089698680.1">
    <property type="nucleotide sequence ID" value="NZ_FNHL01000004.1"/>
</dbReference>
<protein>
    <recommendedName>
        <fullName evidence="2">DUF7964 domain-containing protein</fullName>
    </recommendedName>
</protein>
<proteinExistence type="predicted"/>
<keyword evidence="4" id="KW-1185">Reference proteome</keyword>
<accession>A0A1G9XEP6</accession>
<reference evidence="4" key="1">
    <citation type="submission" date="2016-10" db="EMBL/GenBank/DDBJ databases">
        <authorList>
            <person name="Varghese N."/>
            <person name="Submissions S."/>
        </authorList>
    </citation>
    <scope>NUCLEOTIDE SEQUENCE [LARGE SCALE GENOMIC DNA]</scope>
    <source>
        <strain evidence="4">CGMCC 1.10119</strain>
    </source>
</reference>
<feature type="domain" description="DUF7964" evidence="2">
    <location>
        <begin position="3"/>
        <end position="90"/>
    </location>
</feature>
<sequence>MTLLDSLPPRPLTLDEGEDLADSDTVAPLTVLTADADSYQQGVYTLFATASDPKRAFVLGFDPDEGSWVVVDSWHEDEWTPRKQEAALEAFLDDHYEDLEQEHTGAQRGA</sequence>
<dbReference type="AlphaFoldDB" id="A0A1G9XEP6"/>
<dbReference type="Proteomes" id="UP000199451">
    <property type="component" value="Unassembled WGS sequence"/>
</dbReference>
<name>A0A1G9XEP6_9EURY</name>
<evidence type="ECO:0000259" key="2">
    <source>
        <dbReference type="Pfam" id="PF25912"/>
    </source>
</evidence>
<dbReference type="Pfam" id="PF25912">
    <property type="entry name" value="DUF7964"/>
    <property type="match status" value="1"/>
</dbReference>
<evidence type="ECO:0000313" key="4">
    <source>
        <dbReference type="Proteomes" id="UP000199451"/>
    </source>
</evidence>